<accession>A0A9D2SFA8</accession>
<sequence>MEWRKLKDLTVSEIGMGCIGFSHGYGEIPSETYAIEAIRDAYHFGCNFFDTAEAYGPYLDPKNRGHNERIVGKALKDVRKDVILATKLHIATQEPAEDGSVYRTLRRHIEASLERLQTDYVDLYYLHRVNPEIPVEEVAQGMGRLIQDGLIRGWGMSMVNVPLLERVQQITPLSAVQNIYSMMDRGYEKGVIPYCLEHNIGFVPFSPIASGYLSGKVDPNQEFHGDDVRQWVPQMKKENMLANRPFLEVLSQMAAKKNATNAQISLAWMLHKYPHVAPIPGSKNKERILENLGAWKVKLTDEEFQELEEALDRIPIHGQRQDRGAKTEFFD</sequence>
<dbReference type="AlphaFoldDB" id="A0A9D2SFA8"/>
<dbReference type="EMBL" id="DWXG01000030">
    <property type="protein sequence ID" value="HJB97606.1"/>
    <property type="molecule type" value="Genomic_DNA"/>
</dbReference>
<comment type="caution">
    <text evidence="3">The sequence shown here is derived from an EMBL/GenBank/DDBJ whole genome shotgun (WGS) entry which is preliminary data.</text>
</comment>
<dbReference type="Proteomes" id="UP000826793">
    <property type="component" value="Unassembled WGS sequence"/>
</dbReference>
<dbReference type="GO" id="GO:0005737">
    <property type="term" value="C:cytoplasm"/>
    <property type="evidence" value="ECO:0007669"/>
    <property type="project" value="TreeGrafter"/>
</dbReference>
<evidence type="ECO:0000259" key="2">
    <source>
        <dbReference type="Pfam" id="PF00248"/>
    </source>
</evidence>
<evidence type="ECO:0000256" key="1">
    <source>
        <dbReference type="ARBA" id="ARBA00023002"/>
    </source>
</evidence>
<evidence type="ECO:0000313" key="4">
    <source>
        <dbReference type="Proteomes" id="UP000826793"/>
    </source>
</evidence>
<dbReference type="GO" id="GO:0016491">
    <property type="term" value="F:oxidoreductase activity"/>
    <property type="evidence" value="ECO:0007669"/>
    <property type="project" value="UniProtKB-KW"/>
</dbReference>
<dbReference type="InterPro" id="IPR020471">
    <property type="entry name" value="AKR"/>
</dbReference>
<dbReference type="InterPro" id="IPR050791">
    <property type="entry name" value="Aldo-Keto_reductase"/>
</dbReference>
<dbReference type="InterPro" id="IPR036812">
    <property type="entry name" value="NAD(P)_OxRdtase_dom_sf"/>
</dbReference>
<name>A0A9D2SFA8_9FIRM</name>
<reference evidence="3" key="2">
    <citation type="submission" date="2021-04" db="EMBL/GenBank/DDBJ databases">
        <authorList>
            <person name="Gilroy R."/>
        </authorList>
    </citation>
    <scope>NUCLEOTIDE SEQUENCE</scope>
    <source>
        <strain evidence="3">CHK185-1770</strain>
    </source>
</reference>
<reference evidence="3" key="1">
    <citation type="journal article" date="2021" name="PeerJ">
        <title>Extensive microbial diversity within the chicken gut microbiome revealed by metagenomics and culture.</title>
        <authorList>
            <person name="Gilroy R."/>
            <person name="Ravi A."/>
            <person name="Getino M."/>
            <person name="Pursley I."/>
            <person name="Horton D.L."/>
            <person name="Alikhan N.F."/>
            <person name="Baker D."/>
            <person name="Gharbi K."/>
            <person name="Hall N."/>
            <person name="Watson M."/>
            <person name="Adriaenssens E.M."/>
            <person name="Foster-Nyarko E."/>
            <person name="Jarju S."/>
            <person name="Secka A."/>
            <person name="Antonio M."/>
            <person name="Oren A."/>
            <person name="Chaudhuri R.R."/>
            <person name="La Ragione R."/>
            <person name="Hildebrand F."/>
            <person name="Pallen M.J."/>
        </authorList>
    </citation>
    <scope>NUCLEOTIDE SEQUENCE</scope>
    <source>
        <strain evidence="3">CHK185-1770</strain>
    </source>
</reference>
<gene>
    <name evidence="3" type="ORF">H9710_03390</name>
</gene>
<dbReference type="SUPFAM" id="SSF51430">
    <property type="entry name" value="NAD(P)-linked oxidoreductase"/>
    <property type="match status" value="1"/>
</dbReference>
<dbReference type="Gene3D" id="3.20.20.100">
    <property type="entry name" value="NADP-dependent oxidoreductase domain"/>
    <property type="match status" value="1"/>
</dbReference>
<dbReference type="Pfam" id="PF00248">
    <property type="entry name" value="Aldo_ket_red"/>
    <property type="match status" value="1"/>
</dbReference>
<dbReference type="PRINTS" id="PR00069">
    <property type="entry name" value="ALDKETRDTASE"/>
</dbReference>
<dbReference type="PANTHER" id="PTHR43625:SF77">
    <property type="entry name" value="ALDO-KETO REDUCTASE"/>
    <property type="match status" value="1"/>
</dbReference>
<feature type="domain" description="NADP-dependent oxidoreductase" evidence="2">
    <location>
        <begin position="13"/>
        <end position="311"/>
    </location>
</feature>
<protein>
    <submittedName>
        <fullName evidence="3">Aldo/keto reductase</fullName>
    </submittedName>
</protein>
<evidence type="ECO:0000313" key="3">
    <source>
        <dbReference type="EMBL" id="HJB97606.1"/>
    </source>
</evidence>
<keyword evidence="1" id="KW-0560">Oxidoreductase</keyword>
<dbReference type="PANTHER" id="PTHR43625">
    <property type="entry name" value="AFLATOXIN B1 ALDEHYDE REDUCTASE"/>
    <property type="match status" value="1"/>
</dbReference>
<organism evidence="3 4">
    <name type="scientific">Candidatus Acutalibacter pullicola</name>
    <dbReference type="NCBI Taxonomy" id="2838417"/>
    <lineage>
        <taxon>Bacteria</taxon>
        <taxon>Bacillati</taxon>
        <taxon>Bacillota</taxon>
        <taxon>Clostridia</taxon>
        <taxon>Eubacteriales</taxon>
        <taxon>Acutalibacteraceae</taxon>
        <taxon>Acutalibacter</taxon>
    </lineage>
</organism>
<proteinExistence type="predicted"/>
<dbReference type="InterPro" id="IPR023210">
    <property type="entry name" value="NADP_OxRdtase_dom"/>
</dbReference>